<accession>A0AAV0XZB9</accession>
<proteinExistence type="predicted"/>
<protein>
    <submittedName>
        <fullName evidence="1">Uncharacterized protein</fullName>
    </submittedName>
</protein>
<evidence type="ECO:0000313" key="1">
    <source>
        <dbReference type="EMBL" id="CAI6373483.1"/>
    </source>
</evidence>
<keyword evidence="2" id="KW-1185">Reference proteome</keyword>
<dbReference type="Proteomes" id="UP001160148">
    <property type="component" value="Unassembled WGS sequence"/>
</dbReference>
<gene>
    <name evidence="1" type="ORF">MEUPH1_LOCUS27229</name>
</gene>
<sequence length="157" mass="17805">MIYASSESETDLNQPILKQNFSAITPLGHLNDLVSGQPNLNNCYNDNHMSLETAEIEDTPLEVFTDSGECCSTTSEYENPSVDSEDLCSELAKRALLFNISKVAVSDLLKRLKLLLNLKELPQDARTLLKHQKYSSKSNGRWTILLFWNRKINQDVR</sequence>
<dbReference type="EMBL" id="CARXXK010001098">
    <property type="protein sequence ID" value="CAI6373483.1"/>
    <property type="molecule type" value="Genomic_DNA"/>
</dbReference>
<name>A0AAV0XZB9_9HEMI</name>
<dbReference type="AlphaFoldDB" id="A0AAV0XZB9"/>
<comment type="caution">
    <text evidence="1">The sequence shown here is derived from an EMBL/GenBank/DDBJ whole genome shotgun (WGS) entry which is preliminary data.</text>
</comment>
<evidence type="ECO:0000313" key="2">
    <source>
        <dbReference type="Proteomes" id="UP001160148"/>
    </source>
</evidence>
<reference evidence="1 2" key="1">
    <citation type="submission" date="2023-01" db="EMBL/GenBank/DDBJ databases">
        <authorList>
            <person name="Whitehead M."/>
        </authorList>
    </citation>
    <scope>NUCLEOTIDE SEQUENCE [LARGE SCALE GENOMIC DNA]</scope>
</reference>
<organism evidence="1 2">
    <name type="scientific">Macrosiphum euphorbiae</name>
    <name type="common">potato aphid</name>
    <dbReference type="NCBI Taxonomy" id="13131"/>
    <lineage>
        <taxon>Eukaryota</taxon>
        <taxon>Metazoa</taxon>
        <taxon>Ecdysozoa</taxon>
        <taxon>Arthropoda</taxon>
        <taxon>Hexapoda</taxon>
        <taxon>Insecta</taxon>
        <taxon>Pterygota</taxon>
        <taxon>Neoptera</taxon>
        <taxon>Paraneoptera</taxon>
        <taxon>Hemiptera</taxon>
        <taxon>Sternorrhyncha</taxon>
        <taxon>Aphidomorpha</taxon>
        <taxon>Aphidoidea</taxon>
        <taxon>Aphididae</taxon>
        <taxon>Macrosiphini</taxon>
        <taxon>Macrosiphum</taxon>
    </lineage>
</organism>